<dbReference type="GO" id="GO:0042956">
    <property type="term" value="P:maltodextrin transmembrane transport"/>
    <property type="evidence" value="ECO:0007669"/>
    <property type="project" value="TreeGrafter"/>
</dbReference>
<dbReference type="InterPro" id="IPR006059">
    <property type="entry name" value="SBP"/>
</dbReference>
<proteinExistence type="inferred from homology"/>
<accession>A0A0A7FZ44</accession>
<dbReference type="GO" id="GO:0015768">
    <property type="term" value="P:maltose transport"/>
    <property type="evidence" value="ECO:0007669"/>
    <property type="project" value="TreeGrafter"/>
</dbReference>
<dbReference type="eggNOG" id="COG1653">
    <property type="taxonomic scope" value="Bacteria"/>
</dbReference>
<dbReference type="SUPFAM" id="SSF53850">
    <property type="entry name" value="Periplasmic binding protein-like II"/>
    <property type="match status" value="1"/>
</dbReference>
<sequence length="439" mass="49213">MKKIYGLILLIFCLNLTSCSVKDTTTLSTNLQGYDEGEELITMWLHVIEETPEGQAYKNSIERFNKAFNGKYYLDAEFVPRNDSGGGYTDKINASVISGGLPDIITVDGPNVSAYAANNIIQPLSELSQSEKDEYLPSIIEQGTVNDKLYALGVMESSTLFYYNKDILNEVGIKVPSFDDPWSWDELKDACEKVQKYLDKKDGYALDMSFPAGESTIYFYAPFIWSNGGDFVSTDGLEVNGVFDSKKNVQTISYFKELTDKGYIPKYTISDLFVKGRAAFRFDGAWGITNIRNSYPDINLGIAPYPVGNNWSGQKYTPTGGWTFAATTSCKNIEAATEAIKVLSNSESGIDMYNLTGNLPSTFKAYENIDAFKNDELFKTAYSQLVKYGHPRPKSPVYPQISTSYQQAIEGVLLNNETPEEALYKTMRRIEDKLIRYQN</sequence>
<evidence type="ECO:0000313" key="5">
    <source>
        <dbReference type="EMBL" id="AIY84884.1"/>
    </source>
</evidence>
<dbReference type="HOGENOM" id="CLU_031285_10_4_9"/>
<dbReference type="Gene3D" id="3.40.190.10">
    <property type="entry name" value="Periplasmic binding protein-like II"/>
    <property type="match status" value="1"/>
</dbReference>
<dbReference type="PANTHER" id="PTHR30061:SF50">
    <property type="entry name" value="MALTOSE_MALTODEXTRIN-BINDING PERIPLASMIC PROTEIN"/>
    <property type="match status" value="1"/>
</dbReference>
<dbReference type="CDD" id="cd13585">
    <property type="entry name" value="PBP2_TMBP_like"/>
    <property type="match status" value="1"/>
</dbReference>
<protein>
    <submittedName>
        <fullName evidence="5">Bacterial extracellular solute-binding family protein</fullName>
    </submittedName>
</protein>
<evidence type="ECO:0000256" key="2">
    <source>
        <dbReference type="ARBA" id="ARBA00022448"/>
    </source>
</evidence>
<evidence type="ECO:0000256" key="3">
    <source>
        <dbReference type="ARBA" id="ARBA00022729"/>
    </source>
</evidence>
<name>A0A0A7FZ44_9CLOT</name>
<dbReference type="PANTHER" id="PTHR30061">
    <property type="entry name" value="MALTOSE-BINDING PERIPLASMIC PROTEIN"/>
    <property type="match status" value="1"/>
</dbReference>
<dbReference type="Proteomes" id="UP000030635">
    <property type="component" value="Chromosome"/>
</dbReference>
<feature type="signal peptide" evidence="4">
    <location>
        <begin position="1"/>
        <end position="22"/>
    </location>
</feature>
<feature type="chain" id="PRO_5002028989" evidence="4">
    <location>
        <begin position="23"/>
        <end position="439"/>
    </location>
</feature>
<dbReference type="AlphaFoldDB" id="A0A0A7FZ44"/>
<keyword evidence="6" id="KW-1185">Reference proteome</keyword>
<dbReference type="GO" id="GO:0055052">
    <property type="term" value="C:ATP-binding cassette (ABC) transporter complex, substrate-binding subunit-containing"/>
    <property type="evidence" value="ECO:0007669"/>
    <property type="project" value="TreeGrafter"/>
</dbReference>
<keyword evidence="2" id="KW-0813">Transport</keyword>
<dbReference type="Pfam" id="PF13416">
    <property type="entry name" value="SBP_bac_8"/>
    <property type="match status" value="1"/>
</dbReference>
<dbReference type="RefSeq" id="WP_039314465.1">
    <property type="nucleotide sequence ID" value="NZ_CP006905.1"/>
</dbReference>
<comment type="similarity">
    <text evidence="1">Belongs to the bacterial solute-binding protein 1 family.</text>
</comment>
<keyword evidence="3 4" id="KW-0732">Signal</keyword>
<organism evidence="5 6">
    <name type="scientific">Clostridium baratii str. Sullivan</name>
    <dbReference type="NCBI Taxonomy" id="1415775"/>
    <lineage>
        <taxon>Bacteria</taxon>
        <taxon>Bacillati</taxon>
        <taxon>Bacillota</taxon>
        <taxon>Clostridia</taxon>
        <taxon>Eubacteriales</taxon>
        <taxon>Clostridiaceae</taxon>
        <taxon>Clostridium</taxon>
    </lineage>
</organism>
<evidence type="ECO:0000256" key="4">
    <source>
        <dbReference type="SAM" id="SignalP"/>
    </source>
</evidence>
<dbReference type="EMBL" id="CP006905">
    <property type="protein sequence ID" value="AIY84884.1"/>
    <property type="molecule type" value="Genomic_DNA"/>
</dbReference>
<gene>
    <name evidence="5" type="ORF">U729_2053</name>
</gene>
<reference evidence="5 6" key="1">
    <citation type="journal article" date="2015" name="Infect. Genet. Evol.">
        <title>Genomic sequences of six botulinum neurotoxin-producing strains representing three clostridial species illustrate the mobility and diversity of botulinum neurotoxin genes.</title>
        <authorList>
            <person name="Smith T.J."/>
            <person name="Hill K.K."/>
            <person name="Xie G."/>
            <person name="Foley B.T."/>
            <person name="Williamson C.H."/>
            <person name="Foster J.T."/>
            <person name="Johnson S.L."/>
            <person name="Chertkov O."/>
            <person name="Teshima H."/>
            <person name="Gibbons H.S."/>
            <person name="Johnsky L.A."/>
            <person name="Karavis M.A."/>
            <person name="Smith L.A."/>
        </authorList>
    </citation>
    <scope>NUCLEOTIDE SEQUENCE [LARGE SCALE GENOMIC DNA]</scope>
    <source>
        <strain evidence="5">Sullivan</strain>
    </source>
</reference>
<evidence type="ECO:0000313" key="6">
    <source>
        <dbReference type="Proteomes" id="UP000030635"/>
    </source>
</evidence>
<evidence type="ECO:0000256" key="1">
    <source>
        <dbReference type="ARBA" id="ARBA00008520"/>
    </source>
</evidence>
<dbReference type="OrthoDB" id="383937at2"/>
<dbReference type="GO" id="GO:1901982">
    <property type="term" value="F:maltose binding"/>
    <property type="evidence" value="ECO:0007669"/>
    <property type="project" value="TreeGrafter"/>
</dbReference>
<dbReference type="KEGG" id="cbv:U729_2053"/>